<reference evidence="1 2" key="5">
    <citation type="journal article" date="2019" name="Gigascience">
        <title>A chromosome-scale genome assembly of cucumber (Cucumis sativus L.).</title>
        <authorList>
            <person name="Li Q."/>
            <person name="Li H."/>
            <person name="Huang W."/>
            <person name="Xu Y."/>
            <person name="Zhou Q."/>
            <person name="Wang S."/>
            <person name="Ruan J."/>
            <person name="Huang S."/>
            <person name="Zhang Z."/>
        </authorList>
    </citation>
    <scope>NUCLEOTIDE SEQUENCE [LARGE SCALE GENOMIC DNA]</scope>
    <source>
        <strain evidence="2">cv. 9930</strain>
        <tissue evidence="1">Leaf</tissue>
    </source>
</reference>
<keyword evidence="2" id="KW-1185">Reference proteome</keyword>
<organism evidence="1 2">
    <name type="scientific">Cucumis sativus</name>
    <name type="common">Cucumber</name>
    <dbReference type="NCBI Taxonomy" id="3659"/>
    <lineage>
        <taxon>Eukaryota</taxon>
        <taxon>Viridiplantae</taxon>
        <taxon>Streptophyta</taxon>
        <taxon>Embryophyta</taxon>
        <taxon>Tracheophyta</taxon>
        <taxon>Spermatophyta</taxon>
        <taxon>Magnoliopsida</taxon>
        <taxon>eudicotyledons</taxon>
        <taxon>Gunneridae</taxon>
        <taxon>Pentapetalae</taxon>
        <taxon>rosids</taxon>
        <taxon>fabids</taxon>
        <taxon>Cucurbitales</taxon>
        <taxon>Cucurbitaceae</taxon>
        <taxon>Benincaseae</taxon>
        <taxon>Cucumis</taxon>
    </lineage>
</organism>
<reference evidence="1 2" key="2">
    <citation type="journal article" date="2009" name="PLoS ONE">
        <title>An integrated genetic and cytogenetic map of the cucumber genome.</title>
        <authorList>
            <person name="Ren Y."/>
            <person name="Zhang Z."/>
            <person name="Liu J."/>
            <person name="Staub J.E."/>
            <person name="Han Y."/>
            <person name="Cheng Z."/>
            <person name="Li X."/>
            <person name="Lu J."/>
            <person name="Miao H."/>
            <person name="Kang H."/>
            <person name="Xie B."/>
            <person name="Gu X."/>
            <person name="Wang X."/>
            <person name="Du Y."/>
            <person name="Jin W."/>
            <person name="Huang S."/>
        </authorList>
    </citation>
    <scope>NUCLEOTIDE SEQUENCE [LARGE SCALE GENOMIC DNA]</scope>
    <source>
        <strain evidence="2">cv. 9930</strain>
        <tissue evidence="1">Leaf</tissue>
    </source>
</reference>
<reference evidence="1 2" key="4">
    <citation type="journal article" date="2011" name="BMC Genomics">
        <title>RNA-Seq improves annotation of protein-coding genes in the cucumber genome.</title>
        <authorList>
            <person name="Li Z."/>
            <person name="Zhang Z."/>
            <person name="Yan P."/>
            <person name="Huang S."/>
            <person name="Fei Z."/>
            <person name="Lin K."/>
        </authorList>
    </citation>
    <scope>NUCLEOTIDE SEQUENCE [LARGE SCALE GENOMIC DNA]</scope>
    <source>
        <strain evidence="2">cv. 9930</strain>
        <tissue evidence="1">Leaf</tissue>
    </source>
</reference>
<feature type="non-terminal residue" evidence="1">
    <location>
        <position position="98"/>
    </location>
</feature>
<protein>
    <submittedName>
        <fullName evidence="1">Uncharacterized protein</fullName>
    </submittedName>
</protein>
<gene>
    <name evidence="1" type="ORF">Csa_000005</name>
</gene>
<reference evidence="1 2" key="1">
    <citation type="journal article" date="2009" name="Nat. Genet.">
        <title>The genome of the cucumber, Cucumis sativus L.</title>
        <authorList>
            <person name="Huang S."/>
            <person name="Li R."/>
            <person name="Zhang Z."/>
            <person name="Li L."/>
            <person name="Gu X."/>
            <person name="Fan W."/>
            <person name="Lucas W.J."/>
            <person name="Wang X."/>
            <person name="Xie B."/>
            <person name="Ni P."/>
            <person name="Ren Y."/>
            <person name="Zhu H."/>
            <person name="Li J."/>
            <person name="Lin K."/>
            <person name="Jin W."/>
            <person name="Fei Z."/>
            <person name="Li G."/>
            <person name="Staub J."/>
            <person name="Kilian A."/>
            <person name="van der Vossen E.A."/>
            <person name="Wu Y."/>
            <person name="Guo J."/>
            <person name="He J."/>
            <person name="Jia Z."/>
            <person name="Ren Y."/>
            <person name="Tian G."/>
            <person name="Lu Y."/>
            <person name="Ruan J."/>
            <person name="Qian W."/>
            <person name="Wang M."/>
            <person name="Huang Q."/>
            <person name="Li B."/>
            <person name="Xuan Z."/>
            <person name="Cao J."/>
            <person name="Asan"/>
            <person name="Wu Z."/>
            <person name="Zhang J."/>
            <person name="Cai Q."/>
            <person name="Bai Y."/>
            <person name="Zhao B."/>
            <person name="Han Y."/>
            <person name="Li Y."/>
            <person name="Li X."/>
            <person name="Wang S."/>
            <person name="Shi Q."/>
            <person name="Liu S."/>
            <person name="Cho W.K."/>
            <person name="Kim J.Y."/>
            <person name="Xu Y."/>
            <person name="Heller-Uszynska K."/>
            <person name="Miao H."/>
            <person name="Cheng Z."/>
            <person name="Zhang S."/>
            <person name="Wu J."/>
            <person name="Yang Y."/>
            <person name="Kang H."/>
            <person name="Li M."/>
            <person name="Liang H."/>
            <person name="Ren X."/>
            <person name="Shi Z."/>
            <person name="Wen M."/>
            <person name="Jian M."/>
            <person name="Yang H."/>
            <person name="Zhang G."/>
            <person name="Yang Z."/>
            <person name="Chen R."/>
            <person name="Liu S."/>
            <person name="Li J."/>
            <person name="Ma L."/>
            <person name="Liu H."/>
            <person name="Zhou Y."/>
            <person name="Zhao J."/>
            <person name="Fang X."/>
            <person name="Li G."/>
            <person name="Fang L."/>
            <person name="Li Y."/>
            <person name="Liu D."/>
            <person name="Zheng H."/>
            <person name="Zhang Y."/>
            <person name="Qin N."/>
            <person name="Li Z."/>
            <person name="Yang G."/>
            <person name="Yang S."/>
            <person name="Bolund L."/>
            <person name="Kristiansen K."/>
            <person name="Zheng H."/>
            <person name="Li S."/>
            <person name="Zhang X."/>
            <person name="Yang H."/>
            <person name="Wang J."/>
            <person name="Sun R."/>
            <person name="Zhang B."/>
            <person name="Jiang S."/>
            <person name="Wang J."/>
            <person name="Du Y."/>
            <person name="Li S."/>
        </authorList>
    </citation>
    <scope>NUCLEOTIDE SEQUENCE [LARGE SCALE GENOMIC DNA]</scope>
    <source>
        <strain evidence="2">cv. 9930</strain>
        <tissue evidence="1">Leaf</tissue>
    </source>
</reference>
<reference evidence="1 2" key="3">
    <citation type="journal article" date="2010" name="BMC Genomics">
        <title>Transcriptome sequencing and comparative analysis of cucumber flowers with different sex types.</title>
        <authorList>
            <person name="Guo S."/>
            <person name="Zheng Y."/>
            <person name="Joung J.G."/>
            <person name="Liu S."/>
            <person name="Zhang Z."/>
            <person name="Crasta O.R."/>
            <person name="Sobral B.W."/>
            <person name="Xu Y."/>
            <person name="Huang S."/>
            <person name="Fei Z."/>
        </authorList>
    </citation>
    <scope>NUCLEOTIDE SEQUENCE [LARGE SCALE GENOMIC DNA]</scope>
    <source>
        <strain evidence="2">cv. 9930</strain>
        <tissue evidence="1">Leaf</tissue>
    </source>
</reference>
<name>A0ACB6HBS4_CUCSA</name>
<evidence type="ECO:0000313" key="2">
    <source>
        <dbReference type="Proteomes" id="UP000029981"/>
    </source>
</evidence>
<evidence type="ECO:0000313" key="1">
    <source>
        <dbReference type="EMBL" id="KAE8637334.1"/>
    </source>
</evidence>
<sequence>GYGATVAFISVPLEPGLHPVNGGRLRHCFPTATQDLDLWALERAYRLMPVYNDVPSRDLSVSGIHRFHQSIYEKSKPSLAGRSVATESTAWKDRATPE</sequence>
<dbReference type="Proteomes" id="UP000029981">
    <property type="component" value="Unassembled WGS sequence"/>
</dbReference>
<accession>A0ACB6HBS4</accession>
<dbReference type="EMBL" id="ACHR03000048">
    <property type="protein sequence ID" value="KAE8637334.1"/>
    <property type="molecule type" value="Genomic_DNA"/>
</dbReference>
<feature type="non-terminal residue" evidence="1">
    <location>
        <position position="1"/>
    </location>
</feature>
<comment type="caution">
    <text evidence="1">The sequence shown here is derived from an EMBL/GenBank/DDBJ whole genome shotgun (WGS) entry which is preliminary data.</text>
</comment>
<proteinExistence type="predicted"/>